<feature type="domain" description="PIPK" evidence="2">
    <location>
        <begin position="1"/>
        <end position="51"/>
    </location>
</feature>
<dbReference type="GO" id="GO:0005524">
    <property type="term" value="F:ATP binding"/>
    <property type="evidence" value="ECO:0007669"/>
    <property type="project" value="UniProtKB-UniRule"/>
</dbReference>
<organism evidence="3 4">
    <name type="scientific">Funneliformis caledonium</name>
    <dbReference type="NCBI Taxonomy" id="1117310"/>
    <lineage>
        <taxon>Eukaryota</taxon>
        <taxon>Fungi</taxon>
        <taxon>Fungi incertae sedis</taxon>
        <taxon>Mucoromycota</taxon>
        <taxon>Glomeromycotina</taxon>
        <taxon>Glomeromycetes</taxon>
        <taxon>Glomerales</taxon>
        <taxon>Glomeraceae</taxon>
        <taxon>Funneliformis</taxon>
    </lineage>
</organism>
<name>A0A9N9NKM0_9GLOM</name>
<evidence type="ECO:0000259" key="2">
    <source>
        <dbReference type="PROSITE" id="PS51455"/>
    </source>
</evidence>
<dbReference type="SUPFAM" id="SSF56104">
    <property type="entry name" value="SAICAR synthase-like"/>
    <property type="match status" value="1"/>
</dbReference>
<evidence type="ECO:0000256" key="1">
    <source>
        <dbReference type="PROSITE-ProRule" id="PRU00781"/>
    </source>
</evidence>
<dbReference type="Gene3D" id="3.30.810.10">
    <property type="entry name" value="2-Layer Sandwich"/>
    <property type="match status" value="1"/>
</dbReference>
<dbReference type="InterPro" id="IPR027483">
    <property type="entry name" value="PInositol-4-P-4/5-kinase_C_sf"/>
</dbReference>
<keyword evidence="4" id="KW-1185">Reference proteome</keyword>
<evidence type="ECO:0000313" key="3">
    <source>
        <dbReference type="EMBL" id="CAG8742395.1"/>
    </source>
</evidence>
<protein>
    <submittedName>
        <fullName evidence="3">6857_t:CDS:1</fullName>
    </submittedName>
</protein>
<sequence length="51" mass="5869">MDDGGFSGTDEQNNPTNYIYYLGVIDILTPYNTVKKLMISVVHPRWYGKRS</sequence>
<comment type="caution">
    <text evidence="3">The sequence shown here is derived from an EMBL/GenBank/DDBJ whole genome shotgun (WGS) entry which is preliminary data.</text>
</comment>
<evidence type="ECO:0000313" key="4">
    <source>
        <dbReference type="Proteomes" id="UP000789570"/>
    </source>
</evidence>
<reference evidence="3" key="1">
    <citation type="submission" date="2021-06" db="EMBL/GenBank/DDBJ databases">
        <authorList>
            <person name="Kallberg Y."/>
            <person name="Tangrot J."/>
            <person name="Rosling A."/>
        </authorList>
    </citation>
    <scope>NUCLEOTIDE SEQUENCE</scope>
    <source>
        <strain evidence="3">UK204</strain>
    </source>
</reference>
<accession>A0A9N9NKM0</accession>
<dbReference type="InterPro" id="IPR002498">
    <property type="entry name" value="PInositol-4-P-4/5-kinase_core"/>
</dbReference>
<dbReference type="AlphaFoldDB" id="A0A9N9NKM0"/>
<keyword evidence="1" id="KW-0808">Transferase</keyword>
<dbReference type="Proteomes" id="UP000789570">
    <property type="component" value="Unassembled WGS sequence"/>
</dbReference>
<keyword evidence="1" id="KW-0067">ATP-binding</keyword>
<dbReference type="GO" id="GO:0052742">
    <property type="term" value="F:phosphatidylinositol kinase activity"/>
    <property type="evidence" value="ECO:0007669"/>
    <property type="project" value="InterPro"/>
</dbReference>
<dbReference type="Pfam" id="PF01504">
    <property type="entry name" value="PIP5K"/>
    <property type="match status" value="1"/>
</dbReference>
<dbReference type="GO" id="GO:0046488">
    <property type="term" value="P:phosphatidylinositol metabolic process"/>
    <property type="evidence" value="ECO:0007669"/>
    <property type="project" value="UniProtKB-UniRule"/>
</dbReference>
<dbReference type="EMBL" id="CAJVPQ010015382">
    <property type="protein sequence ID" value="CAG8742395.1"/>
    <property type="molecule type" value="Genomic_DNA"/>
</dbReference>
<keyword evidence="1" id="KW-0418">Kinase</keyword>
<gene>
    <name evidence="3" type="ORF">FCALED_LOCUS15714</name>
</gene>
<proteinExistence type="predicted"/>
<keyword evidence="1" id="KW-0547">Nucleotide-binding</keyword>
<dbReference type="PROSITE" id="PS51455">
    <property type="entry name" value="PIPK"/>
    <property type="match status" value="1"/>
</dbReference>
<dbReference type="OrthoDB" id="20783at2759"/>